<proteinExistence type="predicted"/>
<evidence type="ECO:0000313" key="1">
    <source>
        <dbReference type="EMBL" id="RXI09209.1"/>
    </source>
</evidence>
<organism evidence="1 2">
    <name type="scientific">Malus domestica</name>
    <name type="common">Apple</name>
    <name type="synonym">Pyrus malus</name>
    <dbReference type="NCBI Taxonomy" id="3750"/>
    <lineage>
        <taxon>Eukaryota</taxon>
        <taxon>Viridiplantae</taxon>
        <taxon>Streptophyta</taxon>
        <taxon>Embryophyta</taxon>
        <taxon>Tracheophyta</taxon>
        <taxon>Spermatophyta</taxon>
        <taxon>Magnoliopsida</taxon>
        <taxon>eudicotyledons</taxon>
        <taxon>Gunneridae</taxon>
        <taxon>Pentapetalae</taxon>
        <taxon>rosids</taxon>
        <taxon>fabids</taxon>
        <taxon>Rosales</taxon>
        <taxon>Rosaceae</taxon>
        <taxon>Amygdaloideae</taxon>
        <taxon>Maleae</taxon>
        <taxon>Malus</taxon>
    </lineage>
</organism>
<name>A0A498KM37_MALDO</name>
<evidence type="ECO:0000313" key="2">
    <source>
        <dbReference type="Proteomes" id="UP000290289"/>
    </source>
</evidence>
<protein>
    <submittedName>
        <fullName evidence="1">Uncharacterized protein</fullName>
    </submittedName>
</protein>
<reference evidence="1 2" key="1">
    <citation type="submission" date="2018-10" db="EMBL/GenBank/DDBJ databases">
        <title>A high-quality apple genome assembly.</title>
        <authorList>
            <person name="Hu J."/>
        </authorList>
    </citation>
    <scope>NUCLEOTIDE SEQUENCE [LARGE SCALE GENOMIC DNA]</scope>
    <source>
        <strain evidence="2">cv. HFTH1</strain>
        <tissue evidence="1">Young leaf</tissue>
    </source>
</reference>
<accession>A0A498KM37</accession>
<dbReference type="Proteomes" id="UP000290289">
    <property type="component" value="Chromosome 1"/>
</dbReference>
<sequence length="74" mass="8329">MTPFLEDFGGVKRETKEKSIGLIGLNGEVGSCGASLLEVKPYWSGVRSYIYCFCKLKKELGPRGKVYWSDVRSY</sequence>
<comment type="caution">
    <text evidence="1">The sequence shown here is derived from an EMBL/GenBank/DDBJ whole genome shotgun (WGS) entry which is preliminary data.</text>
</comment>
<keyword evidence="2" id="KW-1185">Reference proteome</keyword>
<dbReference type="EMBL" id="RDQH01000327">
    <property type="protein sequence ID" value="RXI09209.1"/>
    <property type="molecule type" value="Genomic_DNA"/>
</dbReference>
<dbReference type="AlphaFoldDB" id="A0A498KM37"/>
<gene>
    <name evidence="1" type="ORF">DVH24_023370</name>
</gene>